<accession>A0A8S4S212</accession>
<dbReference type="SUPFAM" id="SSF100895">
    <property type="entry name" value="Kazal-type serine protease inhibitors"/>
    <property type="match status" value="2"/>
</dbReference>
<reference evidence="2" key="1">
    <citation type="submission" date="2022-03" db="EMBL/GenBank/DDBJ databases">
        <authorList>
            <person name="Lindestad O."/>
        </authorList>
    </citation>
    <scope>NUCLEOTIDE SEQUENCE</scope>
</reference>
<dbReference type="OrthoDB" id="126772at2759"/>
<comment type="caution">
    <text evidence="2">The sequence shown here is derived from an EMBL/GenBank/DDBJ whole genome shotgun (WGS) entry which is preliminary data.</text>
</comment>
<organism evidence="2 3">
    <name type="scientific">Pararge aegeria aegeria</name>
    <dbReference type="NCBI Taxonomy" id="348720"/>
    <lineage>
        <taxon>Eukaryota</taxon>
        <taxon>Metazoa</taxon>
        <taxon>Ecdysozoa</taxon>
        <taxon>Arthropoda</taxon>
        <taxon>Hexapoda</taxon>
        <taxon>Insecta</taxon>
        <taxon>Pterygota</taxon>
        <taxon>Neoptera</taxon>
        <taxon>Endopterygota</taxon>
        <taxon>Lepidoptera</taxon>
        <taxon>Glossata</taxon>
        <taxon>Ditrysia</taxon>
        <taxon>Papilionoidea</taxon>
        <taxon>Nymphalidae</taxon>
        <taxon>Satyrinae</taxon>
        <taxon>Satyrini</taxon>
        <taxon>Parargina</taxon>
        <taxon>Pararge</taxon>
    </lineage>
</organism>
<feature type="domain" description="Kazal-like" evidence="1">
    <location>
        <begin position="50"/>
        <end position="99"/>
    </location>
</feature>
<dbReference type="CDD" id="cd00104">
    <property type="entry name" value="KAZAL_FS"/>
    <property type="match status" value="1"/>
</dbReference>
<proteinExistence type="predicted"/>
<dbReference type="Gene3D" id="3.30.60.30">
    <property type="match status" value="2"/>
</dbReference>
<protein>
    <submittedName>
        <fullName evidence="2">Jg3713 protein</fullName>
    </submittedName>
</protein>
<dbReference type="Proteomes" id="UP000838756">
    <property type="component" value="Unassembled WGS sequence"/>
</dbReference>
<dbReference type="Pfam" id="PF00050">
    <property type="entry name" value="Kazal_1"/>
    <property type="match status" value="1"/>
</dbReference>
<dbReference type="EMBL" id="CAKXAJ010025929">
    <property type="protein sequence ID" value="CAH2246266.1"/>
    <property type="molecule type" value="Genomic_DNA"/>
</dbReference>
<dbReference type="InterPro" id="IPR002350">
    <property type="entry name" value="Kazal_dom"/>
</dbReference>
<dbReference type="SMART" id="SM00280">
    <property type="entry name" value="KAZAL"/>
    <property type="match status" value="2"/>
</dbReference>
<dbReference type="PROSITE" id="PS51465">
    <property type="entry name" value="KAZAL_2"/>
    <property type="match status" value="2"/>
</dbReference>
<feature type="domain" description="Kazal-like" evidence="1">
    <location>
        <begin position="9"/>
        <end position="42"/>
    </location>
</feature>
<gene>
    <name evidence="2" type="primary">jg3713</name>
    <name evidence="2" type="ORF">PAEG_LOCUS21341</name>
</gene>
<dbReference type="InterPro" id="IPR053265">
    <property type="entry name" value="Serpin"/>
</dbReference>
<sequence length="101" mass="11079">MLTAYASSNKIPPPCLCTKELNEMCGTDGHTYSNPCMVRCRQMVDPDLRIAYTGQCAAKSCTCTFEYNPVCGANGVTYDNPCVLACHEIRLAYPGYCVIVH</sequence>
<evidence type="ECO:0000313" key="3">
    <source>
        <dbReference type="Proteomes" id="UP000838756"/>
    </source>
</evidence>
<keyword evidence="3" id="KW-1185">Reference proteome</keyword>
<dbReference type="PANTHER" id="PTHR21131">
    <property type="entry name" value="SERINE-TYPE ENDOPEPTIDASE INHIBITOR"/>
    <property type="match status" value="1"/>
</dbReference>
<dbReference type="Pfam" id="PF07648">
    <property type="entry name" value="Kazal_2"/>
    <property type="match status" value="1"/>
</dbReference>
<evidence type="ECO:0000259" key="1">
    <source>
        <dbReference type="PROSITE" id="PS51465"/>
    </source>
</evidence>
<dbReference type="PANTHER" id="PTHR21131:SF0">
    <property type="entry name" value="GEO10195P1-RELATED"/>
    <property type="match status" value="1"/>
</dbReference>
<dbReference type="InterPro" id="IPR036058">
    <property type="entry name" value="Kazal_dom_sf"/>
</dbReference>
<name>A0A8S4S212_9NEOP</name>
<dbReference type="GO" id="GO:0005615">
    <property type="term" value="C:extracellular space"/>
    <property type="evidence" value="ECO:0007669"/>
    <property type="project" value="TreeGrafter"/>
</dbReference>
<evidence type="ECO:0000313" key="2">
    <source>
        <dbReference type="EMBL" id="CAH2246266.1"/>
    </source>
</evidence>
<dbReference type="AlphaFoldDB" id="A0A8S4S212"/>